<dbReference type="EMBL" id="LAZR01000383">
    <property type="protein sequence ID" value="KKN71491.1"/>
    <property type="molecule type" value="Genomic_DNA"/>
</dbReference>
<feature type="region of interest" description="Disordered" evidence="1">
    <location>
        <begin position="1"/>
        <end position="142"/>
    </location>
</feature>
<proteinExistence type="predicted"/>
<organism evidence="2">
    <name type="scientific">marine sediment metagenome</name>
    <dbReference type="NCBI Taxonomy" id="412755"/>
    <lineage>
        <taxon>unclassified sequences</taxon>
        <taxon>metagenomes</taxon>
        <taxon>ecological metagenomes</taxon>
    </lineage>
</organism>
<feature type="compositionally biased region" description="Low complexity" evidence="1">
    <location>
        <begin position="177"/>
        <end position="186"/>
    </location>
</feature>
<gene>
    <name evidence="2" type="ORF">LCGC14_0420700</name>
</gene>
<evidence type="ECO:0008006" key="3">
    <source>
        <dbReference type="Google" id="ProtNLM"/>
    </source>
</evidence>
<feature type="region of interest" description="Disordered" evidence="1">
    <location>
        <begin position="170"/>
        <end position="209"/>
    </location>
</feature>
<feature type="compositionally biased region" description="Polar residues" evidence="1">
    <location>
        <begin position="7"/>
        <end position="28"/>
    </location>
</feature>
<dbReference type="AlphaFoldDB" id="A0A0F9VD50"/>
<sequence>MDRPENQQDTSARNSSEGTKGTSEQPETFTKEEVAEAAKKAAEDALSAAGRTAKNFEQREGAIKAEREKMAQEQKAKDEAELEDAREDDDKLSRIKARQKARDTATELAKTTSELEVEKAKTKEAQEVGATHTKEQNAREVASRLGVNADTLIKFTDGSVKAMEELAKSLSKKTETKTLLSDSSKTAGGVQMADSSGGKMLSGFEQLHK</sequence>
<name>A0A0F9VD50_9ZZZZ</name>
<comment type="caution">
    <text evidence="2">The sequence shown here is derived from an EMBL/GenBank/DDBJ whole genome shotgun (WGS) entry which is preliminary data.</text>
</comment>
<evidence type="ECO:0000313" key="2">
    <source>
        <dbReference type="EMBL" id="KKN71491.1"/>
    </source>
</evidence>
<protein>
    <recommendedName>
        <fullName evidence="3">DUF4355 domain-containing protein</fullName>
    </recommendedName>
</protein>
<accession>A0A0F9VD50</accession>
<evidence type="ECO:0000256" key="1">
    <source>
        <dbReference type="SAM" id="MobiDB-lite"/>
    </source>
</evidence>
<feature type="compositionally biased region" description="Basic and acidic residues" evidence="1">
    <location>
        <begin position="54"/>
        <end position="79"/>
    </location>
</feature>
<feature type="compositionally biased region" description="Basic and acidic residues" evidence="1">
    <location>
        <begin position="29"/>
        <end position="43"/>
    </location>
</feature>
<feature type="compositionally biased region" description="Basic and acidic residues" evidence="1">
    <location>
        <begin position="116"/>
        <end position="142"/>
    </location>
</feature>
<reference evidence="2" key="1">
    <citation type="journal article" date="2015" name="Nature">
        <title>Complex archaea that bridge the gap between prokaryotes and eukaryotes.</title>
        <authorList>
            <person name="Spang A."/>
            <person name="Saw J.H."/>
            <person name="Jorgensen S.L."/>
            <person name="Zaremba-Niedzwiedzka K."/>
            <person name="Martijn J."/>
            <person name="Lind A.E."/>
            <person name="van Eijk R."/>
            <person name="Schleper C."/>
            <person name="Guy L."/>
            <person name="Ettema T.J."/>
        </authorList>
    </citation>
    <scope>NUCLEOTIDE SEQUENCE</scope>
</reference>